<comment type="similarity">
    <text evidence="1">Belongs to the PEP-utilizing enzyme family.</text>
</comment>
<dbReference type="GO" id="GO:0005524">
    <property type="term" value="F:ATP binding"/>
    <property type="evidence" value="ECO:0007669"/>
    <property type="project" value="UniProtKB-KW"/>
</dbReference>
<organism evidence="5 6">
    <name type="scientific">Candidatus Kaiserbacteria bacterium GWA2_50_9</name>
    <dbReference type="NCBI Taxonomy" id="1798474"/>
    <lineage>
        <taxon>Bacteria</taxon>
        <taxon>Candidatus Kaiseribacteriota</taxon>
    </lineage>
</organism>
<name>A0A1F6BVM7_9BACT</name>
<dbReference type="Proteomes" id="UP000179014">
    <property type="component" value="Unassembled WGS sequence"/>
</dbReference>
<gene>
    <name evidence="5" type="ORF">A2118_00410</name>
</gene>
<dbReference type="InterPro" id="IPR006319">
    <property type="entry name" value="PEP_synth"/>
</dbReference>
<comment type="caution">
    <text evidence="5">The sequence shown here is derived from an EMBL/GenBank/DDBJ whole genome shotgun (WGS) entry which is preliminary data.</text>
</comment>
<feature type="domain" description="PEP-utilising enzyme mobile" evidence="4">
    <location>
        <begin position="263"/>
        <end position="333"/>
    </location>
</feature>
<evidence type="ECO:0000256" key="1">
    <source>
        <dbReference type="ARBA" id="ARBA00007837"/>
    </source>
</evidence>
<protein>
    <recommendedName>
        <fullName evidence="4">PEP-utilising enzyme mobile domain-containing protein</fullName>
    </recommendedName>
</protein>
<dbReference type="AlphaFoldDB" id="A0A1F6BVM7"/>
<dbReference type="GO" id="GO:0008986">
    <property type="term" value="F:pyruvate, water dikinase activity"/>
    <property type="evidence" value="ECO:0007669"/>
    <property type="project" value="InterPro"/>
</dbReference>
<dbReference type="STRING" id="1798474.A2118_00410"/>
<evidence type="ECO:0000256" key="2">
    <source>
        <dbReference type="ARBA" id="ARBA00022741"/>
    </source>
</evidence>
<dbReference type="Gene3D" id="3.50.30.10">
    <property type="entry name" value="Phosphohistidine domain"/>
    <property type="match status" value="1"/>
</dbReference>
<keyword evidence="2" id="KW-0547">Nucleotide-binding</keyword>
<dbReference type="Pfam" id="PF00391">
    <property type="entry name" value="PEP-utilizers"/>
    <property type="match status" value="1"/>
</dbReference>
<dbReference type="InterPro" id="IPR008279">
    <property type="entry name" value="PEP-util_enz_mobile_dom"/>
</dbReference>
<dbReference type="PANTHER" id="PTHR43030:SF1">
    <property type="entry name" value="PHOSPHOENOLPYRUVATE SYNTHASE"/>
    <property type="match status" value="1"/>
</dbReference>
<sequence>MKRITYKKVYTRDVTQIIEQAWCTTLDIHRDSLGLSKYDGIIQSLHYMHGGMTEIWENSTWTSDLMDKILEKNRQNSELFDTYTTAHQARVDALKDYWVKGFVTDTRELVNIVDSVFKTMYYFDWMYYSALDERTPASVRDKALKMREQDVYFDETDKFIRKSLLAIYPHLAGYEQGILRAEIENPPTPEVLQERWRHFVVVGEHSNFVGTLEEYQLAHPELLFEELIVPVGITELTGQVGGKGFARGRVRIMRRKEQIGEAEEGDILVASMTTLDFVPAMRKAAAIVTDEGGIMCHAAIVARELKKPCVIGTKFATQVLHDGDLVEVDAEKGTVRILEKNHD</sequence>
<proteinExistence type="inferred from homology"/>
<dbReference type="InterPro" id="IPR036637">
    <property type="entry name" value="Phosphohistidine_dom_sf"/>
</dbReference>
<evidence type="ECO:0000313" key="5">
    <source>
        <dbReference type="EMBL" id="OGG41005.1"/>
    </source>
</evidence>
<dbReference type="EMBL" id="MFKN01000020">
    <property type="protein sequence ID" value="OGG41005.1"/>
    <property type="molecule type" value="Genomic_DNA"/>
</dbReference>
<evidence type="ECO:0000259" key="4">
    <source>
        <dbReference type="Pfam" id="PF00391"/>
    </source>
</evidence>
<evidence type="ECO:0000256" key="3">
    <source>
        <dbReference type="ARBA" id="ARBA00022840"/>
    </source>
</evidence>
<evidence type="ECO:0000313" key="6">
    <source>
        <dbReference type="Proteomes" id="UP000179014"/>
    </source>
</evidence>
<keyword evidence="3" id="KW-0067">ATP-binding</keyword>
<dbReference type="PANTHER" id="PTHR43030">
    <property type="entry name" value="PHOSPHOENOLPYRUVATE SYNTHASE"/>
    <property type="match status" value="1"/>
</dbReference>
<reference evidence="5 6" key="1">
    <citation type="journal article" date="2016" name="Nat. Commun.">
        <title>Thousands of microbial genomes shed light on interconnected biogeochemical processes in an aquifer system.</title>
        <authorList>
            <person name="Anantharaman K."/>
            <person name="Brown C.T."/>
            <person name="Hug L.A."/>
            <person name="Sharon I."/>
            <person name="Castelle C.J."/>
            <person name="Probst A.J."/>
            <person name="Thomas B.C."/>
            <person name="Singh A."/>
            <person name="Wilkins M.J."/>
            <person name="Karaoz U."/>
            <person name="Brodie E.L."/>
            <person name="Williams K.H."/>
            <person name="Hubbard S.S."/>
            <person name="Banfield J.F."/>
        </authorList>
    </citation>
    <scope>NUCLEOTIDE SEQUENCE [LARGE SCALE GENOMIC DNA]</scope>
</reference>
<accession>A0A1F6BVM7</accession>
<dbReference type="SUPFAM" id="SSF52009">
    <property type="entry name" value="Phosphohistidine domain"/>
    <property type="match status" value="1"/>
</dbReference>